<reference evidence="1" key="1">
    <citation type="submission" date="2018-06" db="EMBL/GenBank/DDBJ databases">
        <authorList>
            <person name="Zhirakovskaya E."/>
        </authorList>
    </citation>
    <scope>NUCLEOTIDE SEQUENCE</scope>
</reference>
<dbReference type="EMBL" id="UOFE01000001">
    <property type="protein sequence ID" value="VAW50225.1"/>
    <property type="molecule type" value="Genomic_DNA"/>
</dbReference>
<dbReference type="InterPro" id="IPR027396">
    <property type="entry name" value="DsrEFH-like"/>
</dbReference>
<evidence type="ECO:0000313" key="1">
    <source>
        <dbReference type="EMBL" id="VAW50225.1"/>
    </source>
</evidence>
<proteinExistence type="predicted"/>
<dbReference type="Gene3D" id="3.40.1260.10">
    <property type="entry name" value="DsrEFH-like"/>
    <property type="match status" value="1"/>
</dbReference>
<name>A0A3B0W307_9ZZZZ</name>
<accession>A0A3B0W307</accession>
<dbReference type="SUPFAM" id="SSF75169">
    <property type="entry name" value="DsrEFH-like"/>
    <property type="match status" value="1"/>
</dbReference>
<dbReference type="NCBIfam" id="NF047629">
    <property type="entry name" value="SulfCarrDsrE2"/>
    <property type="match status" value="1"/>
</dbReference>
<dbReference type="PANTHER" id="PTHR34655">
    <property type="entry name" value="CONSERVED WITHIN P. AEROPHILUM"/>
    <property type="match status" value="1"/>
</dbReference>
<dbReference type="PANTHER" id="PTHR34655:SF2">
    <property type="entry name" value="PEROXIREDOXIN FAMILY PROTEIN"/>
    <property type="match status" value="1"/>
</dbReference>
<dbReference type="Pfam" id="PF13686">
    <property type="entry name" value="DrsE_2"/>
    <property type="match status" value="1"/>
</dbReference>
<sequence>MSTVARVEKNQLDPSKDITFANDPDLWFEQRFEASMKKREENKTSSMAIVVTKGSLDWAYPPFILASSAAALGWDVELFFTFYGLSLLKKDLDLEISPLGNPAMPMKMPFGPEWFKNINWNVPNAVSSNIPGFEKVATGLMKQTMANKGVATIEELRELSLEAGVKMIACQMTVELFGWKTEDFLPEVADWVGAASFLPTAKDADVTLFI</sequence>
<dbReference type="AlphaFoldDB" id="A0A3B0W307"/>
<gene>
    <name evidence="1" type="ORF">MNBD_GAMMA05-2066</name>
</gene>
<organism evidence="1">
    <name type="scientific">hydrothermal vent metagenome</name>
    <dbReference type="NCBI Taxonomy" id="652676"/>
    <lineage>
        <taxon>unclassified sequences</taxon>
        <taxon>metagenomes</taxon>
        <taxon>ecological metagenomes</taxon>
    </lineage>
</organism>
<protein>
    <submittedName>
        <fullName evidence="1">Peroxiredoxin family protein</fullName>
    </submittedName>
</protein>
<dbReference type="InterPro" id="IPR032836">
    <property type="entry name" value="DsrE2-like"/>
</dbReference>